<feature type="active site" description="Charge relay system" evidence="5">
    <location>
        <position position="190"/>
    </location>
</feature>
<dbReference type="PROSITE" id="PS00138">
    <property type="entry name" value="SUBTILASE_SER"/>
    <property type="match status" value="1"/>
</dbReference>
<dbReference type="PRINTS" id="PR00723">
    <property type="entry name" value="SUBTILISIN"/>
</dbReference>
<dbReference type="InterPro" id="IPR022398">
    <property type="entry name" value="Peptidase_S8_His-AS"/>
</dbReference>
<feature type="domain" description="Peptidase S8/S53" evidence="8">
    <location>
        <begin position="155"/>
        <end position="378"/>
    </location>
</feature>
<comment type="similarity">
    <text evidence="1 5 6">Belongs to the peptidase S8 family.</text>
</comment>
<dbReference type="CDD" id="cd04077">
    <property type="entry name" value="Peptidases_S8_PCSK9_ProteinaseK_like"/>
    <property type="match status" value="1"/>
</dbReference>
<dbReference type="PROSITE" id="PS51892">
    <property type="entry name" value="SUBTILASE"/>
    <property type="match status" value="1"/>
</dbReference>
<keyword evidence="7" id="KW-0732">Signal</keyword>
<evidence type="ECO:0000256" key="1">
    <source>
        <dbReference type="ARBA" id="ARBA00011073"/>
    </source>
</evidence>
<evidence type="ECO:0000256" key="4">
    <source>
        <dbReference type="ARBA" id="ARBA00022825"/>
    </source>
</evidence>
<evidence type="ECO:0000256" key="2">
    <source>
        <dbReference type="ARBA" id="ARBA00022670"/>
    </source>
</evidence>
<dbReference type="InterPro" id="IPR034193">
    <property type="entry name" value="PCSK9_ProteinaseK-like"/>
</dbReference>
<gene>
    <name evidence="10" type="ORF">GCM10017786_71480</name>
</gene>
<dbReference type="InterPro" id="IPR036852">
    <property type="entry name" value="Peptidase_S8/S53_dom_sf"/>
</dbReference>
<evidence type="ECO:0000259" key="9">
    <source>
        <dbReference type="Pfam" id="PF05922"/>
    </source>
</evidence>
<dbReference type="InterPro" id="IPR050131">
    <property type="entry name" value="Peptidase_S8_subtilisin-like"/>
</dbReference>
<evidence type="ECO:0000256" key="6">
    <source>
        <dbReference type="RuleBase" id="RU003355"/>
    </source>
</evidence>
<feature type="active site" description="Charge relay system" evidence="5">
    <location>
        <position position="342"/>
    </location>
</feature>
<keyword evidence="11" id="KW-1185">Reference proteome</keyword>
<sequence>MSKSLLAKARSLGVAVAAAAVATVGFAAPASAQEGSIVGADAAGAISDSYIVVFKESASPVSSLVSEVTGKLGGRVNHTFSRTLHGYSATMSESQAKRVAADPSVAFVEQNRRVTIAATQTNPPSWGLDRVDQRSLPLNKAYNYSTTASNVHAYIIDTGINLTHSDFGGRAKSGYDFVDNDSTASDCNGHGTHVAGTVGGAAYGVAKGVQLTAVRVLDCEGSGTYDQVIAGIEWVTQNAVKPAVANMSLGGGVSTAVDNAVKASIAAGVTYAVAAGNSNTNACTSSPSRVAAAITVGATTSTDARASYSNYGSCLDIFAPGSSITSDWIGSTSATNTISGTSMATPHVAGAAALYLATHTAATPQQVRDALVSAGTTGKVTSPGTNSPNVLLYTGA</sequence>
<dbReference type="PANTHER" id="PTHR43806:SF11">
    <property type="entry name" value="CEREVISIN-RELATED"/>
    <property type="match status" value="1"/>
</dbReference>
<dbReference type="Proteomes" id="UP000605897">
    <property type="component" value="Unassembled WGS sequence"/>
</dbReference>
<keyword evidence="2 5" id="KW-0645">Protease</keyword>
<dbReference type="PROSITE" id="PS00136">
    <property type="entry name" value="SUBTILASE_ASP"/>
    <property type="match status" value="1"/>
</dbReference>
<dbReference type="Pfam" id="PF00082">
    <property type="entry name" value="Peptidase_S8"/>
    <property type="match status" value="1"/>
</dbReference>
<reference evidence="11" key="1">
    <citation type="journal article" date="2019" name="Int. J. Syst. Evol. Microbiol.">
        <title>The Global Catalogue of Microorganisms (GCM) 10K type strain sequencing project: providing services to taxonomists for standard genome sequencing and annotation.</title>
        <authorList>
            <consortium name="The Broad Institute Genomics Platform"/>
            <consortium name="The Broad Institute Genome Sequencing Center for Infectious Disease"/>
            <person name="Wu L."/>
            <person name="Ma J."/>
        </authorList>
    </citation>
    <scope>NUCLEOTIDE SEQUENCE [LARGE SCALE GENOMIC DNA]</scope>
    <source>
        <strain evidence="11">CGMCC 4.7677</strain>
    </source>
</reference>
<name>A0ABQ3JG33_9PSEU</name>
<evidence type="ECO:0000259" key="8">
    <source>
        <dbReference type="Pfam" id="PF00082"/>
    </source>
</evidence>
<dbReference type="SUPFAM" id="SSF52743">
    <property type="entry name" value="Subtilisin-like"/>
    <property type="match status" value="1"/>
</dbReference>
<dbReference type="PANTHER" id="PTHR43806">
    <property type="entry name" value="PEPTIDASE S8"/>
    <property type="match status" value="1"/>
</dbReference>
<evidence type="ECO:0000256" key="7">
    <source>
        <dbReference type="SAM" id="SignalP"/>
    </source>
</evidence>
<evidence type="ECO:0000313" key="10">
    <source>
        <dbReference type="EMBL" id="GHF26985.1"/>
    </source>
</evidence>
<dbReference type="InterPro" id="IPR037045">
    <property type="entry name" value="S8pro/Inhibitor_I9_sf"/>
</dbReference>
<feature type="chain" id="PRO_5046849766" description="Serine protease" evidence="7">
    <location>
        <begin position="28"/>
        <end position="396"/>
    </location>
</feature>
<feature type="signal peptide" evidence="7">
    <location>
        <begin position="1"/>
        <end position="27"/>
    </location>
</feature>
<dbReference type="InterPro" id="IPR015500">
    <property type="entry name" value="Peptidase_S8_subtilisin-rel"/>
</dbReference>
<protein>
    <recommendedName>
        <fullName evidence="12">Serine protease</fullName>
    </recommendedName>
</protein>
<evidence type="ECO:0000256" key="5">
    <source>
        <dbReference type="PROSITE-ProRule" id="PRU01240"/>
    </source>
</evidence>
<dbReference type="InterPro" id="IPR023827">
    <property type="entry name" value="Peptidase_S8_Asp-AS"/>
</dbReference>
<evidence type="ECO:0000313" key="11">
    <source>
        <dbReference type="Proteomes" id="UP000605897"/>
    </source>
</evidence>
<dbReference type="PROSITE" id="PS00137">
    <property type="entry name" value="SUBTILASE_HIS"/>
    <property type="match status" value="1"/>
</dbReference>
<evidence type="ECO:0000256" key="3">
    <source>
        <dbReference type="ARBA" id="ARBA00022801"/>
    </source>
</evidence>
<comment type="caution">
    <text evidence="10">The sequence shown here is derived from an EMBL/GenBank/DDBJ whole genome shotgun (WGS) entry which is preliminary data.</text>
</comment>
<accession>A0ABQ3JG33</accession>
<dbReference type="Pfam" id="PF05922">
    <property type="entry name" value="Inhibitor_I9"/>
    <property type="match status" value="1"/>
</dbReference>
<organism evidence="10 11">
    <name type="scientific">Amycolatopsis deserti</name>
    <dbReference type="NCBI Taxonomy" id="185696"/>
    <lineage>
        <taxon>Bacteria</taxon>
        <taxon>Bacillati</taxon>
        <taxon>Actinomycetota</taxon>
        <taxon>Actinomycetes</taxon>
        <taxon>Pseudonocardiales</taxon>
        <taxon>Pseudonocardiaceae</taxon>
        <taxon>Amycolatopsis</taxon>
    </lineage>
</organism>
<dbReference type="InterPro" id="IPR000209">
    <property type="entry name" value="Peptidase_S8/S53_dom"/>
</dbReference>
<keyword evidence="4 5" id="KW-0720">Serine protease</keyword>
<dbReference type="EMBL" id="BNAU01000012">
    <property type="protein sequence ID" value="GHF26985.1"/>
    <property type="molecule type" value="Genomic_DNA"/>
</dbReference>
<feature type="active site" description="Charge relay system" evidence="5">
    <location>
        <position position="157"/>
    </location>
</feature>
<feature type="domain" description="Inhibitor I9" evidence="9">
    <location>
        <begin position="49"/>
        <end position="116"/>
    </location>
</feature>
<dbReference type="InterPro" id="IPR010259">
    <property type="entry name" value="S8pro/Inhibitor_I9"/>
</dbReference>
<dbReference type="InterPro" id="IPR023828">
    <property type="entry name" value="Peptidase_S8_Ser-AS"/>
</dbReference>
<dbReference type="Gene3D" id="3.40.50.200">
    <property type="entry name" value="Peptidase S8/S53 domain"/>
    <property type="match status" value="1"/>
</dbReference>
<dbReference type="Gene3D" id="3.30.70.80">
    <property type="entry name" value="Peptidase S8 propeptide/proteinase inhibitor I9"/>
    <property type="match status" value="1"/>
</dbReference>
<keyword evidence="3 5" id="KW-0378">Hydrolase</keyword>
<proteinExistence type="inferred from homology"/>
<evidence type="ECO:0008006" key="12">
    <source>
        <dbReference type="Google" id="ProtNLM"/>
    </source>
</evidence>
<dbReference type="SUPFAM" id="SSF54897">
    <property type="entry name" value="Protease propeptides/inhibitors"/>
    <property type="match status" value="1"/>
</dbReference>